<proteinExistence type="predicted"/>
<dbReference type="Gene3D" id="3.40.50.300">
    <property type="entry name" value="P-loop containing nucleotide triphosphate hydrolases"/>
    <property type="match status" value="1"/>
</dbReference>
<dbReference type="InterPro" id="IPR027417">
    <property type="entry name" value="P-loop_NTPase"/>
</dbReference>
<protein>
    <submittedName>
        <fullName evidence="1">ATP-binding protein</fullName>
    </submittedName>
</protein>
<keyword evidence="1" id="KW-0547">Nucleotide-binding</keyword>
<dbReference type="AlphaFoldDB" id="A0A426TUJ7"/>
<dbReference type="Proteomes" id="UP000280307">
    <property type="component" value="Unassembled WGS sequence"/>
</dbReference>
<comment type="caution">
    <text evidence="1">The sequence shown here is derived from an EMBL/GenBank/DDBJ whole genome shotgun (WGS) entry which is preliminary data.</text>
</comment>
<sequence>MEARTPFVGRRAEVEYVLQHIHALCHGTAPQICLLNLCGVYGIGKSALLQELAQRATAYEDLVCLTLRLPALPMEAKALTLAARQAIIHQLHPADGELPPDDATADGALAACAAALLRRRAPILLLIEAEERHATLAFGWIERGLLLPLVRANRLVAPITSHAPLRWRELDTRRRAESRALTPLSLQETANHLALTQSVAATLYPFTRGLPLANAVARVLLEEAPDPLRWSDATQGELLARIAQQLYARVGPELTNDLRCACETLAVAREFTIPLLQQLLTLCAPPEQPRNQAFQLMLVRQLQELDLVVWEQQSNSWRVVPMLRQIIAKGLRYHDPQRYQQIQQLACSYYRQMLDEVIVARHLHLAELLWHTMERQHTNGTTAADLLRHFVRTYLVSPDGQQVDYAALNALRNRLLTDFDQSAAFDDQTPNLAALVAILDQTMAELV</sequence>
<organism evidence="1 2">
    <name type="scientific">Candidatus Viridilinea halotolerans</name>
    <dbReference type="NCBI Taxonomy" id="2491704"/>
    <lineage>
        <taxon>Bacteria</taxon>
        <taxon>Bacillati</taxon>
        <taxon>Chloroflexota</taxon>
        <taxon>Chloroflexia</taxon>
        <taxon>Chloroflexales</taxon>
        <taxon>Chloroflexineae</taxon>
        <taxon>Oscillochloridaceae</taxon>
        <taxon>Candidatus Viridilinea</taxon>
    </lineage>
</organism>
<dbReference type="GO" id="GO:0005524">
    <property type="term" value="F:ATP binding"/>
    <property type="evidence" value="ECO:0007669"/>
    <property type="project" value="UniProtKB-KW"/>
</dbReference>
<evidence type="ECO:0000313" key="1">
    <source>
        <dbReference type="EMBL" id="RRR68927.1"/>
    </source>
</evidence>
<dbReference type="EMBL" id="RSAS01000683">
    <property type="protein sequence ID" value="RRR68927.1"/>
    <property type="molecule type" value="Genomic_DNA"/>
</dbReference>
<accession>A0A426TUJ7</accession>
<gene>
    <name evidence="1" type="ORF">EI684_16820</name>
</gene>
<keyword evidence="1" id="KW-0067">ATP-binding</keyword>
<dbReference type="SUPFAM" id="SSF52540">
    <property type="entry name" value="P-loop containing nucleoside triphosphate hydrolases"/>
    <property type="match status" value="1"/>
</dbReference>
<reference evidence="1 2" key="1">
    <citation type="submission" date="2018-12" db="EMBL/GenBank/DDBJ databases">
        <title>Genome Sequence of Candidatus Viridilinea halotolerans isolated from saline sulfide-rich spring.</title>
        <authorList>
            <person name="Grouzdev D.S."/>
            <person name="Burganskaya E.I."/>
            <person name="Krutkina M.S."/>
            <person name="Sukhacheva M.V."/>
            <person name="Gorlenko V.M."/>
        </authorList>
    </citation>
    <scope>NUCLEOTIDE SEQUENCE [LARGE SCALE GENOMIC DNA]</scope>
    <source>
        <strain evidence="1">Chok-6</strain>
    </source>
</reference>
<name>A0A426TUJ7_9CHLR</name>
<evidence type="ECO:0000313" key="2">
    <source>
        <dbReference type="Proteomes" id="UP000280307"/>
    </source>
</evidence>